<dbReference type="Gene3D" id="1.10.10.10">
    <property type="entry name" value="Winged helix-like DNA-binding domain superfamily/Winged helix DNA-binding domain"/>
    <property type="match status" value="1"/>
</dbReference>
<dbReference type="Pfam" id="PF08279">
    <property type="entry name" value="HTH_11"/>
    <property type="match status" value="1"/>
</dbReference>
<dbReference type="PANTHER" id="PTHR40068:SF1">
    <property type="entry name" value="TRANSCRIPTION REPRESSOR NIAR-RELATED"/>
    <property type="match status" value="1"/>
</dbReference>
<keyword evidence="4" id="KW-1185">Reference proteome</keyword>
<evidence type="ECO:0000313" key="4">
    <source>
        <dbReference type="Proteomes" id="UP001180087"/>
    </source>
</evidence>
<name>A0ABY9KTB3_9BACI</name>
<dbReference type="PIRSF" id="PIRSF037847">
    <property type="entry name" value="NiaR"/>
    <property type="match status" value="1"/>
</dbReference>
<dbReference type="PANTHER" id="PTHR40068">
    <property type="entry name" value="TRANSCRIPTION REPRESSOR NIAR-RELATED"/>
    <property type="match status" value="1"/>
</dbReference>
<dbReference type="Gene3D" id="3.30.1340.20">
    <property type="entry name" value="3H domain"/>
    <property type="match status" value="1"/>
</dbReference>
<evidence type="ECO:0000259" key="2">
    <source>
        <dbReference type="Pfam" id="PF08279"/>
    </source>
</evidence>
<dbReference type="Proteomes" id="UP001180087">
    <property type="component" value="Chromosome"/>
</dbReference>
<dbReference type="InterPro" id="IPR004173">
    <property type="entry name" value="3H_domain"/>
</dbReference>
<dbReference type="SUPFAM" id="SSF46785">
    <property type="entry name" value="Winged helix' DNA-binding domain"/>
    <property type="match status" value="1"/>
</dbReference>
<dbReference type="InterPro" id="IPR035922">
    <property type="entry name" value="3H_dom_sf"/>
</dbReference>
<dbReference type="InterPro" id="IPR036390">
    <property type="entry name" value="WH_DNA-bd_sf"/>
</dbReference>
<gene>
    <name evidence="3" type="ORF">QR721_10865</name>
</gene>
<feature type="domain" description="Helix-turn-helix type 11" evidence="2">
    <location>
        <begin position="12"/>
        <end position="64"/>
    </location>
</feature>
<dbReference type="RefSeq" id="WP_348026854.1">
    <property type="nucleotide sequence ID" value="NZ_CP129113.1"/>
</dbReference>
<dbReference type="InterPro" id="IPR036388">
    <property type="entry name" value="WH-like_DNA-bd_sf"/>
</dbReference>
<organism evidence="3 4">
    <name type="scientific">Aciduricibacillus chroicocephali</name>
    <dbReference type="NCBI Taxonomy" id="3054939"/>
    <lineage>
        <taxon>Bacteria</taxon>
        <taxon>Bacillati</taxon>
        <taxon>Bacillota</taxon>
        <taxon>Bacilli</taxon>
        <taxon>Bacillales</taxon>
        <taxon>Bacillaceae</taxon>
        <taxon>Aciduricibacillus</taxon>
    </lineage>
</organism>
<evidence type="ECO:0000313" key="3">
    <source>
        <dbReference type="EMBL" id="WLV24134.1"/>
    </source>
</evidence>
<feature type="domain" description="3H" evidence="1">
    <location>
        <begin position="80"/>
        <end position="175"/>
    </location>
</feature>
<dbReference type="EMBL" id="CP129113">
    <property type="protein sequence ID" value="WLV24134.1"/>
    <property type="molecule type" value="Genomic_DNA"/>
</dbReference>
<dbReference type="Pfam" id="PF02829">
    <property type="entry name" value="3H"/>
    <property type="match status" value="1"/>
</dbReference>
<sequence length="178" mass="20173">MDNSRKMTGPERQVFILDQLKKAETPISGRELANMTNVSRQIIVQDVSLLKAKKEPIIATSQGYVYMMEKKTDGMKQRTIVCRHKPEETLEELQAIVDCGAYVYDVRVEHPVYGDLTGILNITNRQEAEKFVRSLKMTNASLLLELTDGLHLHTIAATTEDKLDAACEELKTRGFIFE</sequence>
<proteinExistence type="predicted"/>
<dbReference type="InterPro" id="IPR026043">
    <property type="entry name" value="NadR"/>
</dbReference>
<protein>
    <submittedName>
        <fullName evidence="3">Transcription repressor NadR</fullName>
    </submittedName>
</protein>
<dbReference type="InterPro" id="IPR013196">
    <property type="entry name" value="HTH_11"/>
</dbReference>
<reference evidence="3" key="1">
    <citation type="submission" date="2023-06" db="EMBL/GenBank/DDBJ databases">
        <title>A Treasure from Seagulls: Isolation and Description of Aciduricobacillus qingdaonensis gen. nov., sp. nov., a Rare Obligately Uric Acid-utilizing Member in the Family Bacillaceae.</title>
        <authorList>
            <person name="Liu W."/>
            <person name="Wang B."/>
        </authorList>
    </citation>
    <scope>NUCLEOTIDE SEQUENCE</scope>
    <source>
        <strain evidence="3">44XB</strain>
    </source>
</reference>
<evidence type="ECO:0000259" key="1">
    <source>
        <dbReference type="Pfam" id="PF02829"/>
    </source>
</evidence>
<accession>A0ABY9KTB3</accession>
<dbReference type="SUPFAM" id="SSF75500">
    <property type="entry name" value="Putative transcriptional regulator TM1602, C-terminal domain"/>
    <property type="match status" value="1"/>
</dbReference>